<dbReference type="EMBL" id="JAHRHJ020000009">
    <property type="protein sequence ID" value="KAH9301058.1"/>
    <property type="molecule type" value="Genomic_DNA"/>
</dbReference>
<evidence type="ECO:0000313" key="3">
    <source>
        <dbReference type="Proteomes" id="UP000824469"/>
    </source>
</evidence>
<evidence type="ECO:0000256" key="1">
    <source>
        <dbReference type="SAM" id="MobiDB-lite"/>
    </source>
</evidence>
<sequence length="126" mass="13591">MSRVPPNDDDQRPLQPLPPHKHRGRSRSHSKSARPSPSLACPRPSSFGPGWSLPVRGKAVAGSFNWGSPPGGASHFGGSPPPGWGIMVLLNVQMPDQHGWLLNPPSDELCSLSFLLSWDDPHPPLD</sequence>
<dbReference type="Proteomes" id="UP000824469">
    <property type="component" value="Unassembled WGS sequence"/>
</dbReference>
<proteinExistence type="predicted"/>
<feature type="non-terminal residue" evidence="2">
    <location>
        <position position="126"/>
    </location>
</feature>
<name>A0AA38FG54_TAXCH</name>
<keyword evidence="3" id="KW-1185">Reference proteome</keyword>
<reference evidence="2 3" key="1">
    <citation type="journal article" date="2021" name="Nat. Plants">
        <title>The Taxus genome provides insights into paclitaxel biosynthesis.</title>
        <authorList>
            <person name="Xiong X."/>
            <person name="Gou J."/>
            <person name="Liao Q."/>
            <person name="Li Y."/>
            <person name="Zhou Q."/>
            <person name="Bi G."/>
            <person name="Li C."/>
            <person name="Du R."/>
            <person name="Wang X."/>
            <person name="Sun T."/>
            <person name="Guo L."/>
            <person name="Liang H."/>
            <person name="Lu P."/>
            <person name="Wu Y."/>
            <person name="Zhang Z."/>
            <person name="Ro D.K."/>
            <person name="Shang Y."/>
            <person name="Huang S."/>
            <person name="Yan J."/>
        </authorList>
    </citation>
    <scope>NUCLEOTIDE SEQUENCE [LARGE SCALE GENOMIC DNA]</scope>
    <source>
        <strain evidence="2">Ta-2019</strain>
    </source>
</reference>
<feature type="region of interest" description="Disordered" evidence="1">
    <location>
        <begin position="1"/>
        <end position="52"/>
    </location>
</feature>
<dbReference type="AlphaFoldDB" id="A0AA38FG54"/>
<accession>A0AA38FG54</accession>
<protein>
    <submittedName>
        <fullName evidence="2">Uncharacterized protein</fullName>
    </submittedName>
</protein>
<evidence type="ECO:0000313" key="2">
    <source>
        <dbReference type="EMBL" id="KAH9301058.1"/>
    </source>
</evidence>
<organism evidence="2 3">
    <name type="scientific">Taxus chinensis</name>
    <name type="common">Chinese yew</name>
    <name type="synonym">Taxus wallichiana var. chinensis</name>
    <dbReference type="NCBI Taxonomy" id="29808"/>
    <lineage>
        <taxon>Eukaryota</taxon>
        <taxon>Viridiplantae</taxon>
        <taxon>Streptophyta</taxon>
        <taxon>Embryophyta</taxon>
        <taxon>Tracheophyta</taxon>
        <taxon>Spermatophyta</taxon>
        <taxon>Pinopsida</taxon>
        <taxon>Pinidae</taxon>
        <taxon>Conifers II</taxon>
        <taxon>Cupressales</taxon>
        <taxon>Taxaceae</taxon>
        <taxon>Taxus</taxon>
    </lineage>
</organism>
<gene>
    <name evidence="2" type="ORF">KI387_012641</name>
</gene>
<comment type="caution">
    <text evidence="2">The sequence shown here is derived from an EMBL/GenBank/DDBJ whole genome shotgun (WGS) entry which is preliminary data.</text>
</comment>
<feature type="compositionally biased region" description="Basic residues" evidence="1">
    <location>
        <begin position="19"/>
        <end position="32"/>
    </location>
</feature>